<dbReference type="OrthoDB" id="3387194at2"/>
<organism evidence="1 2">
    <name type="scientific">Murinocardiopsis flavida</name>
    <dbReference type="NCBI Taxonomy" id="645275"/>
    <lineage>
        <taxon>Bacteria</taxon>
        <taxon>Bacillati</taxon>
        <taxon>Actinomycetota</taxon>
        <taxon>Actinomycetes</taxon>
        <taxon>Streptosporangiales</taxon>
        <taxon>Nocardiopsidaceae</taxon>
        <taxon>Murinocardiopsis</taxon>
    </lineage>
</organism>
<sequence length="97" mass="10820">MSDDPNAAAPLDLLSTPELRERADAVARSRWDFSFYWEIARALPAAQASIGRLEASEAGISKASGVIAEILDEREGDPELQEALRPLYLDYLRKHQH</sequence>
<evidence type="ECO:0000313" key="1">
    <source>
        <dbReference type="EMBL" id="PSK81020.1"/>
    </source>
</evidence>
<name>A0A2P8C7Q5_9ACTN</name>
<dbReference type="Proteomes" id="UP000240542">
    <property type="component" value="Unassembled WGS sequence"/>
</dbReference>
<dbReference type="RefSeq" id="WP_106587128.1">
    <property type="nucleotide sequence ID" value="NZ_PYGA01000050.1"/>
</dbReference>
<gene>
    <name evidence="1" type="ORF">CLV63_1506</name>
</gene>
<accession>A0A2P8C7Q5</accession>
<reference evidence="1 2" key="1">
    <citation type="submission" date="2018-03" db="EMBL/GenBank/DDBJ databases">
        <title>Genomic Encyclopedia of Archaeal and Bacterial Type Strains, Phase II (KMG-II): from individual species to whole genera.</title>
        <authorList>
            <person name="Goeker M."/>
        </authorList>
    </citation>
    <scope>NUCLEOTIDE SEQUENCE [LARGE SCALE GENOMIC DNA]</scope>
    <source>
        <strain evidence="1 2">DSM 45312</strain>
    </source>
</reference>
<dbReference type="EMBL" id="PYGA01000050">
    <property type="protein sequence ID" value="PSK81020.1"/>
    <property type="molecule type" value="Genomic_DNA"/>
</dbReference>
<comment type="caution">
    <text evidence="1">The sequence shown here is derived from an EMBL/GenBank/DDBJ whole genome shotgun (WGS) entry which is preliminary data.</text>
</comment>
<proteinExistence type="predicted"/>
<dbReference type="AlphaFoldDB" id="A0A2P8C7Q5"/>
<evidence type="ECO:0000313" key="2">
    <source>
        <dbReference type="Proteomes" id="UP000240542"/>
    </source>
</evidence>
<protein>
    <submittedName>
        <fullName evidence="1">Uncharacterized protein</fullName>
    </submittedName>
</protein>
<keyword evidence="2" id="KW-1185">Reference proteome</keyword>